<accession>A0A6H5HDS7</accession>
<gene>
    <name evidence="1" type="ORF">NTEN_LOCUS18898</name>
</gene>
<name>A0A6H5HDS7_9HEMI</name>
<sequence>MPRFSRSWHLFRSHLPQAKMGWQSRRDFDFLVTNRDEPCFRLGFTASPRST</sequence>
<protein>
    <submittedName>
        <fullName evidence="1">Uncharacterized protein</fullName>
    </submittedName>
</protein>
<evidence type="ECO:0000313" key="1">
    <source>
        <dbReference type="EMBL" id="CAB0014470.1"/>
    </source>
</evidence>
<keyword evidence="2" id="KW-1185">Reference proteome</keyword>
<dbReference type="EMBL" id="CADCXU010027877">
    <property type="protein sequence ID" value="CAB0014470.1"/>
    <property type="molecule type" value="Genomic_DNA"/>
</dbReference>
<dbReference type="Proteomes" id="UP000479000">
    <property type="component" value="Unassembled WGS sequence"/>
</dbReference>
<reference evidence="1 2" key="1">
    <citation type="submission" date="2020-02" db="EMBL/GenBank/DDBJ databases">
        <authorList>
            <person name="Ferguson B K."/>
        </authorList>
    </citation>
    <scope>NUCLEOTIDE SEQUENCE [LARGE SCALE GENOMIC DNA]</scope>
</reference>
<dbReference type="AlphaFoldDB" id="A0A6H5HDS7"/>
<proteinExistence type="predicted"/>
<evidence type="ECO:0000313" key="2">
    <source>
        <dbReference type="Proteomes" id="UP000479000"/>
    </source>
</evidence>
<organism evidence="1 2">
    <name type="scientific">Nesidiocoris tenuis</name>
    <dbReference type="NCBI Taxonomy" id="355587"/>
    <lineage>
        <taxon>Eukaryota</taxon>
        <taxon>Metazoa</taxon>
        <taxon>Ecdysozoa</taxon>
        <taxon>Arthropoda</taxon>
        <taxon>Hexapoda</taxon>
        <taxon>Insecta</taxon>
        <taxon>Pterygota</taxon>
        <taxon>Neoptera</taxon>
        <taxon>Paraneoptera</taxon>
        <taxon>Hemiptera</taxon>
        <taxon>Heteroptera</taxon>
        <taxon>Panheteroptera</taxon>
        <taxon>Cimicomorpha</taxon>
        <taxon>Miridae</taxon>
        <taxon>Dicyphina</taxon>
        <taxon>Nesidiocoris</taxon>
    </lineage>
</organism>
<feature type="non-terminal residue" evidence="1">
    <location>
        <position position="51"/>
    </location>
</feature>